<comment type="similarity">
    <text evidence="1">Belongs to the GST superfamily. NadH family.</text>
</comment>
<comment type="caution">
    <text evidence="4">The sequence shown here is derived from an EMBL/GenBank/DDBJ whole genome shotgun (WGS) entry which is preliminary data.</text>
</comment>
<dbReference type="OrthoDB" id="5244108at2"/>
<dbReference type="GO" id="GO:0018845">
    <property type="term" value="F:2-hydroxychromene-2-carboxylate isomerase activity"/>
    <property type="evidence" value="ECO:0007669"/>
    <property type="project" value="UniProtKB-UniRule"/>
</dbReference>
<dbReference type="RefSeq" id="WP_011647347.1">
    <property type="nucleotide sequence ID" value="NZ_ARYI01000022.1"/>
</dbReference>
<keyword evidence="1 4" id="KW-0413">Isomerase</keyword>
<comment type="catalytic activity">
    <reaction evidence="1">
        <text>2-hydroxychromene-2-carboxylate = (3E)-4-(2-hydroxyphenyl)-2-oxobut-3-enoate</text>
        <dbReference type="Rhea" id="RHEA:27401"/>
        <dbReference type="ChEBI" id="CHEBI:59350"/>
        <dbReference type="ChEBI" id="CHEBI:59353"/>
        <dbReference type="EC" id="5.99.1.4"/>
    </reaction>
</comment>
<protein>
    <recommendedName>
        <fullName evidence="1">2-hydroxychromene-2-carboxylate isomerase</fullName>
        <ecNumber evidence="1">5.99.1.4</ecNumber>
    </recommendedName>
</protein>
<feature type="active site" description="Nucleophile" evidence="2">
    <location>
        <position position="12"/>
    </location>
</feature>
<dbReference type="SUPFAM" id="SSF52833">
    <property type="entry name" value="Thioredoxin-like"/>
    <property type="match status" value="1"/>
</dbReference>
<feature type="domain" description="DSBA-like thioredoxin" evidence="3">
    <location>
        <begin position="3"/>
        <end position="196"/>
    </location>
</feature>
<dbReference type="GO" id="GO:0004602">
    <property type="term" value="F:glutathione peroxidase activity"/>
    <property type="evidence" value="ECO:0007669"/>
    <property type="project" value="TreeGrafter"/>
</dbReference>
<evidence type="ECO:0000259" key="3">
    <source>
        <dbReference type="Pfam" id="PF01323"/>
    </source>
</evidence>
<evidence type="ECO:0000313" key="5">
    <source>
        <dbReference type="Proteomes" id="UP000025061"/>
    </source>
</evidence>
<sequence length="198" mass="22273">MKTVEFQFDFGSPNAYLAHRIIPQIEARTGATFVYTPVLLGGLFKLTNNQSPMMAFAGIPNKVAYENLEMRRFITRHNIPFQMNPHFPVNTLLLMRMATAAAMDGGLPEYLEAAYRLMWETPKKMDDPQIVATELTAAGIDAERLMKRAQEDEVKQRLMATTEAAAKRGAFGSPTFFVGDDIYFGKNTLREIEDRLAG</sequence>
<dbReference type="InterPro" id="IPR044087">
    <property type="entry name" value="NahD-like"/>
</dbReference>
<dbReference type="PATRIC" id="fig|1280951.3.peg.3406"/>
<dbReference type="Gene3D" id="3.40.30.10">
    <property type="entry name" value="Glutaredoxin"/>
    <property type="match status" value="1"/>
</dbReference>
<organism evidence="4 5">
    <name type="scientific">Hyphomonas hirschiana VP5</name>
    <dbReference type="NCBI Taxonomy" id="1280951"/>
    <lineage>
        <taxon>Bacteria</taxon>
        <taxon>Pseudomonadati</taxon>
        <taxon>Pseudomonadota</taxon>
        <taxon>Alphaproteobacteria</taxon>
        <taxon>Hyphomonadales</taxon>
        <taxon>Hyphomonadaceae</taxon>
        <taxon>Hyphomonas</taxon>
    </lineage>
</organism>
<dbReference type="Pfam" id="PF01323">
    <property type="entry name" value="DSBA"/>
    <property type="match status" value="1"/>
</dbReference>
<evidence type="ECO:0000313" key="4">
    <source>
        <dbReference type="EMBL" id="KCZ86748.1"/>
    </source>
</evidence>
<dbReference type="InterPro" id="IPR036249">
    <property type="entry name" value="Thioredoxin-like_sf"/>
</dbReference>
<evidence type="ECO:0000256" key="2">
    <source>
        <dbReference type="PIRSR" id="PIRSR006386-1"/>
    </source>
</evidence>
<dbReference type="CDD" id="cd03022">
    <property type="entry name" value="DsbA_HCCA_Iso"/>
    <property type="match status" value="1"/>
</dbReference>
<dbReference type="Proteomes" id="UP000025061">
    <property type="component" value="Unassembled WGS sequence"/>
</dbReference>
<dbReference type="AlphaFoldDB" id="A0A059F869"/>
<dbReference type="InterPro" id="IPR051924">
    <property type="entry name" value="GST_Kappa/NadH"/>
</dbReference>
<keyword evidence="5" id="KW-1185">Reference proteome</keyword>
<evidence type="ECO:0000256" key="1">
    <source>
        <dbReference type="PIRNR" id="PIRNR006386"/>
    </source>
</evidence>
<name>A0A059F869_9PROT</name>
<dbReference type="InterPro" id="IPR001853">
    <property type="entry name" value="DSBA-like_thioredoxin_dom"/>
</dbReference>
<gene>
    <name evidence="4" type="ORF">HHI_16896</name>
</gene>
<accession>A0A059F869</accession>
<dbReference type="GO" id="GO:0004364">
    <property type="term" value="F:glutathione transferase activity"/>
    <property type="evidence" value="ECO:0007669"/>
    <property type="project" value="TreeGrafter"/>
</dbReference>
<reference evidence="4 5" key="1">
    <citation type="submission" date="2013-04" db="EMBL/GenBank/DDBJ databases">
        <title>Hyphomonas hirschiana VP5 Genome Sequencing.</title>
        <authorList>
            <person name="Lai Q."/>
            <person name="Shao Z."/>
        </authorList>
    </citation>
    <scope>NUCLEOTIDE SEQUENCE [LARGE SCALE GENOMIC DNA]</scope>
    <source>
        <strain evidence="4 5">VP5</strain>
    </source>
</reference>
<dbReference type="InterPro" id="IPR014440">
    <property type="entry name" value="HCCAis_GSTk"/>
</dbReference>
<proteinExistence type="inferred from homology"/>
<dbReference type="GO" id="GO:1901170">
    <property type="term" value="P:naphthalene catabolic process"/>
    <property type="evidence" value="ECO:0007669"/>
    <property type="project" value="InterPro"/>
</dbReference>
<dbReference type="PANTHER" id="PTHR42943">
    <property type="entry name" value="GLUTATHIONE S-TRANSFERASE KAPPA"/>
    <property type="match status" value="1"/>
</dbReference>
<dbReference type="GO" id="GO:0006749">
    <property type="term" value="P:glutathione metabolic process"/>
    <property type="evidence" value="ECO:0007669"/>
    <property type="project" value="TreeGrafter"/>
</dbReference>
<dbReference type="EC" id="5.99.1.4" evidence="1"/>
<dbReference type="PIRSF" id="PIRSF006386">
    <property type="entry name" value="HCCAis_GSTk"/>
    <property type="match status" value="1"/>
</dbReference>
<dbReference type="PANTHER" id="PTHR42943:SF2">
    <property type="entry name" value="GLUTATHIONE S-TRANSFERASE KAPPA 1"/>
    <property type="match status" value="1"/>
</dbReference>
<dbReference type="EMBL" id="ARYI01000022">
    <property type="protein sequence ID" value="KCZ86748.1"/>
    <property type="molecule type" value="Genomic_DNA"/>
</dbReference>